<evidence type="ECO:0000256" key="10">
    <source>
        <dbReference type="HAMAP-Rule" id="MF_01151"/>
    </source>
</evidence>
<accession>A0A2H1IV22</accession>
<evidence type="ECO:0000256" key="12">
    <source>
        <dbReference type="RuleBase" id="RU004478"/>
    </source>
</evidence>
<dbReference type="PROSITE" id="PS01071">
    <property type="entry name" value="GRPE"/>
    <property type="match status" value="1"/>
</dbReference>
<dbReference type="GO" id="GO:0051082">
    <property type="term" value="F:unfolded protein binding"/>
    <property type="evidence" value="ECO:0007669"/>
    <property type="project" value="TreeGrafter"/>
</dbReference>
<keyword evidence="4 10" id="KW-0963">Cytoplasm</keyword>
<evidence type="ECO:0000256" key="8">
    <source>
        <dbReference type="ARBA" id="ARBA00072274"/>
    </source>
</evidence>
<dbReference type="EMBL" id="NRGO01000004">
    <property type="protein sequence ID" value="PCC51572.1"/>
    <property type="molecule type" value="Genomic_DNA"/>
</dbReference>
<reference evidence="14" key="1">
    <citation type="submission" date="2016-09" db="EMBL/GenBank/DDBJ databases">
        <title>Complete Genome Sequence of Brevibacterium aurantiacum SMQ-1335.</title>
        <authorList>
            <person name="de Melo A.G."/>
            <person name="Labrie S.J."/>
            <person name="Dumaresq J."/>
            <person name="Roberts R.J."/>
            <person name="Tremblay D.M."/>
            <person name="Moineau S."/>
        </authorList>
    </citation>
    <scope>NUCLEOTIDE SEQUENCE</scope>
    <source>
        <strain evidence="14">SMQ-1335</strain>
    </source>
</reference>
<reference evidence="20 21" key="3">
    <citation type="journal article" date="2017" name="Elife">
        <title>Extensive horizontal gene transfer in cheese-associated bacteria.</title>
        <authorList>
            <person name="Bonham K.S."/>
            <person name="Wolfe B.E."/>
            <person name="Dutton R.J."/>
        </authorList>
    </citation>
    <scope>NUCLEOTIDE SEQUENCE [LARGE SCALE GENOMIC DNA]</scope>
    <source>
        <strain evidence="17 22">738_8</strain>
        <strain evidence="16 21">900_6</strain>
        <strain evidence="15 20">947_7</strain>
    </source>
</reference>
<dbReference type="Proteomes" id="UP000217881">
    <property type="component" value="Unassembled WGS sequence"/>
</dbReference>
<keyword evidence="6 10" id="KW-0143">Chaperone</keyword>
<evidence type="ECO:0000256" key="3">
    <source>
        <dbReference type="ARBA" id="ARBA00011738"/>
    </source>
</evidence>
<comment type="subcellular location">
    <subcellularLocation>
        <location evidence="1 10">Cytoplasm</location>
    </subcellularLocation>
</comment>
<dbReference type="Gene3D" id="3.90.20.20">
    <property type="match status" value="1"/>
</dbReference>
<dbReference type="GO" id="GO:0000774">
    <property type="term" value="F:adenyl-nucleotide exchange factor activity"/>
    <property type="evidence" value="ECO:0007669"/>
    <property type="project" value="InterPro"/>
</dbReference>
<evidence type="ECO:0000313" key="19">
    <source>
        <dbReference type="Proteomes" id="UP000094793"/>
    </source>
</evidence>
<evidence type="ECO:0000256" key="5">
    <source>
        <dbReference type="ARBA" id="ARBA00023016"/>
    </source>
</evidence>
<name>A0A1D7W844_BREAU</name>
<dbReference type="InterPro" id="IPR009012">
    <property type="entry name" value="GrpE_head"/>
</dbReference>
<dbReference type="Proteomes" id="UP000217564">
    <property type="component" value="Unassembled WGS sequence"/>
</dbReference>
<evidence type="ECO:0000256" key="4">
    <source>
        <dbReference type="ARBA" id="ARBA00022490"/>
    </source>
</evidence>
<accession>A0A2A3ZHW3</accession>
<dbReference type="HAMAP" id="MF_01151">
    <property type="entry name" value="GrpE"/>
    <property type="match status" value="1"/>
</dbReference>
<dbReference type="GO" id="GO:0042803">
    <property type="term" value="F:protein homodimerization activity"/>
    <property type="evidence" value="ECO:0007669"/>
    <property type="project" value="InterPro"/>
</dbReference>
<dbReference type="PATRIC" id="fig|1703.10.peg.3563"/>
<organism evidence="14 19">
    <name type="scientific">Brevibacterium aurantiacum</name>
    <dbReference type="NCBI Taxonomy" id="273384"/>
    <lineage>
        <taxon>Bacteria</taxon>
        <taxon>Bacillati</taxon>
        <taxon>Actinomycetota</taxon>
        <taxon>Actinomycetes</taxon>
        <taxon>Micrococcales</taxon>
        <taxon>Brevibacteriaceae</taxon>
        <taxon>Brevibacterium</taxon>
    </lineage>
</organism>
<dbReference type="KEGG" id="blin:BLSMQ_3452"/>
<dbReference type="PANTHER" id="PTHR21237">
    <property type="entry name" value="GRPE PROTEIN"/>
    <property type="match status" value="1"/>
</dbReference>
<evidence type="ECO:0000313" key="22">
    <source>
        <dbReference type="Proteomes" id="UP000217881"/>
    </source>
</evidence>
<evidence type="ECO:0000256" key="1">
    <source>
        <dbReference type="ARBA" id="ARBA00004496"/>
    </source>
</evidence>
<evidence type="ECO:0000313" key="18">
    <source>
        <dbReference type="EMBL" id="SMX79008.1"/>
    </source>
</evidence>
<dbReference type="AlphaFoldDB" id="A0A1D7W844"/>
<dbReference type="RefSeq" id="WP_069600963.1">
    <property type="nucleotide sequence ID" value="NZ_CP017150.1"/>
</dbReference>
<dbReference type="InterPro" id="IPR000740">
    <property type="entry name" value="GrpE"/>
</dbReference>
<dbReference type="EMBL" id="FXZI01000002">
    <property type="protein sequence ID" value="SMX79008.1"/>
    <property type="molecule type" value="Genomic_DNA"/>
</dbReference>
<proteinExistence type="inferred from homology"/>
<evidence type="ECO:0000313" key="17">
    <source>
        <dbReference type="EMBL" id="PCC53763.1"/>
    </source>
</evidence>
<dbReference type="EMBL" id="CP017150">
    <property type="protein sequence ID" value="AOP55152.1"/>
    <property type="molecule type" value="Genomic_DNA"/>
</dbReference>
<gene>
    <name evidence="10 15" type="primary">grpE</name>
    <name evidence="18" type="ORF">BAURA86_01015</name>
    <name evidence="14" type="ORF">BLSMQ_3452</name>
    <name evidence="17" type="ORF">CIK59_08225</name>
    <name evidence="16" type="ORF">CIK62_03465</name>
    <name evidence="15" type="ORF">CIK64_07605</name>
</gene>
<evidence type="ECO:0000313" key="15">
    <source>
        <dbReference type="EMBL" id="PCC46960.1"/>
    </source>
</evidence>
<dbReference type="GO" id="GO:0051087">
    <property type="term" value="F:protein-folding chaperone binding"/>
    <property type="evidence" value="ECO:0007669"/>
    <property type="project" value="InterPro"/>
</dbReference>
<evidence type="ECO:0000313" key="14">
    <source>
        <dbReference type="EMBL" id="AOP55152.1"/>
    </source>
</evidence>
<reference evidence="19" key="2">
    <citation type="submission" date="2016-09" db="EMBL/GenBank/DDBJ databases">
        <title>Complete Genome Sequence of Brevibacterium linens SMQ-1335.</title>
        <authorList>
            <person name="de Melo A.G."/>
            <person name="Labrie S.J."/>
            <person name="Dumaresq J."/>
            <person name="Roberts R.J."/>
            <person name="Tremblay D.M."/>
            <person name="Moineau S."/>
        </authorList>
    </citation>
    <scope>NUCLEOTIDE SEQUENCE [LARGE SCALE GENOMIC DNA]</scope>
    <source>
        <strain evidence="19">SMQ-1335</strain>
    </source>
</reference>
<keyword evidence="5 10" id="KW-0346">Stress response</keyword>
<reference evidence="18 23" key="4">
    <citation type="submission" date="2017-03" db="EMBL/GenBank/DDBJ databases">
        <authorList>
            <person name="Afonso C.L."/>
            <person name="Miller P.J."/>
            <person name="Scott M.A."/>
            <person name="Spackman E."/>
            <person name="Goraichik I."/>
            <person name="Dimitrov K.M."/>
            <person name="Suarez D.L."/>
            <person name="Swayne D.E."/>
        </authorList>
    </citation>
    <scope>NUCLEOTIDE SEQUENCE [LARGE SCALE GENOMIC DNA]</scope>
    <source>
        <strain evidence="18">8</strain>
        <strain evidence="23">8(6)</strain>
    </source>
</reference>
<comment type="subunit">
    <text evidence="3 10">Homodimer.</text>
</comment>
<dbReference type="Proteomes" id="UP000234300">
    <property type="component" value="Unassembled WGS sequence"/>
</dbReference>
<evidence type="ECO:0000256" key="2">
    <source>
        <dbReference type="ARBA" id="ARBA00009054"/>
    </source>
</evidence>
<evidence type="ECO:0000256" key="6">
    <source>
        <dbReference type="ARBA" id="ARBA00023186"/>
    </source>
</evidence>
<feature type="region of interest" description="Disordered" evidence="13">
    <location>
        <begin position="1"/>
        <end position="106"/>
    </location>
</feature>
<dbReference type="FunFam" id="2.30.22.10:FF:000001">
    <property type="entry name" value="Protein GrpE"/>
    <property type="match status" value="1"/>
</dbReference>
<comment type="similarity">
    <text evidence="2 10 12">Belongs to the GrpE family.</text>
</comment>
<dbReference type="EMBL" id="NRHA01000011">
    <property type="protein sequence ID" value="PCC53763.1"/>
    <property type="molecule type" value="Genomic_DNA"/>
</dbReference>
<evidence type="ECO:0000256" key="11">
    <source>
        <dbReference type="RuleBase" id="RU000639"/>
    </source>
</evidence>
<dbReference type="EMBL" id="NRGP01000011">
    <property type="protein sequence ID" value="PCC46960.1"/>
    <property type="molecule type" value="Genomic_DNA"/>
</dbReference>
<evidence type="ECO:0000313" key="20">
    <source>
        <dbReference type="Proteomes" id="UP000217564"/>
    </source>
</evidence>
<evidence type="ECO:0000313" key="21">
    <source>
        <dbReference type="Proteomes" id="UP000217720"/>
    </source>
</evidence>
<evidence type="ECO:0000256" key="13">
    <source>
        <dbReference type="SAM" id="MobiDB-lite"/>
    </source>
</evidence>
<dbReference type="InterPro" id="IPR013805">
    <property type="entry name" value="GrpE_CC"/>
</dbReference>
<dbReference type="Pfam" id="PF01025">
    <property type="entry name" value="GrpE"/>
    <property type="match status" value="1"/>
</dbReference>
<sequence length="239" mass="25335">MTSEGNDPSSEEPGFTFSDKRRIDPDTGELRPEADAPSASAEAGEADVANDATGAAGAEDVQGADEDLADASDLGVDIPADASTLNDTEAAQGEEAAEPAPGSEAAAHLADLKRINAEYAAYRMRADRERERAATGGTIKAVEALIPVLDEVRLAQENGDVTGPFETHVKKLVDSLSKVGVEQYGEVGDEFDPRLHEALMQQPSDDVETPTVFLVMQPGYRMGERVIRAARVGVQQPED</sequence>
<dbReference type="Proteomes" id="UP000217720">
    <property type="component" value="Unassembled WGS sequence"/>
</dbReference>
<dbReference type="Gene3D" id="2.30.22.10">
    <property type="entry name" value="Head domain of nucleotide exchange factor GrpE"/>
    <property type="match status" value="1"/>
</dbReference>
<feature type="compositionally biased region" description="Low complexity" evidence="13">
    <location>
        <begin position="89"/>
        <end position="106"/>
    </location>
</feature>
<dbReference type="GO" id="GO:0005737">
    <property type="term" value="C:cytoplasm"/>
    <property type="evidence" value="ECO:0007669"/>
    <property type="project" value="UniProtKB-SubCell"/>
</dbReference>
<dbReference type="PANTHER" id="PTHR21237:SF23">
    <property type="entry name" value="GRPE PROTEIN HOMOLOG, MITOCHONDRIAL"/>
    <property type="match status" value="1"/>
</dbReference>
<feature type="compositionally biased region" description="Basic and acidic residues" evidence="13">
    <location>
        <begin position="18"/>
        <end position="34"/>
    </location>
</feature>
<dbReference type="GO" id="GO:0006457">
    <property type="term" value="P:protein folding"/>
    <property type="evidence" value="ECO:0007669"/>
    <property type="project" value="InterPro"/>
</dbReference>
<dbReference type="PRINTS" id="PR00773">
    <property type="entry name" value="GRPEPROTEIN"/>
</dbReference>
<dbReference type="SUPFAM" id="SSF58014">
    <property type="entry name" value="Coiled-coil domain of nucleotide exchange factor GrpE"/>
    <property type="match status" value="1"/>
</dbReference>
<comment type="function">
    <text evidence="7 10 11">Participates actively in the response to hyperosmotic and heat shock by preventing the aggregation of stress-denatured proteins, in association with DnaK and GrpE. It is the nucleotide exchange factor for DnaK and may function as a thermosensor. Unfolded proteins bind initially to DnaJ; upon interaction with the DnaJ-bound protein, DnaK hydrolyzes its bound ATP, resulting in the formation of a stable complex. GrpE releases ADP from DnaK; ATP binding to DnaK triggers the release of the substrate protein, thus completing the reaction cycle. Several rounds of ATP-dependent interactions between DnaJ, DnaK and GrpE are required for fully efficient folding.</text>
</comment>
<protein>
    <recommendedName>
        <fullName evidence="8 10">Protein GrpE</fullName>
    </recommendedName>
    <alternativeName>
        <fullName evidence="9 10">HSP-70 cofactor</fullName>
    </alternativeName>
</protein>
<accession>A0A1D7W844</accession>
<evidence type="ECO:0000256" key="9">
    <source>
        <dbReference type="ARBA" id="ARBA00076414"/>
    </source>
</evidence>
<dbReference type="SUPFAM" id="SSF51064">
    <property type="entry name" value="Head domain of nucleotide exchange factor GrpE"/>
    <property type="match status" value="1"/>
</dbReference>
<feature type="compositionally biased region" description="Low complexity" evidence="13">
    <location>
        <begin position="35"/>
        <end position="47"/>
    </location>
</feature>
<evidence type="ECO:0000313" key="23">
    <source>
        <dbReference type="Proteomes" id="UP000234300"/>
    </source>
</evidence>
<dbReference type="Proteomes" id="UP000094793">
    <property type="component" value="Chromosome"/>
</dbReference>
<dbReference type="CDD" id="cd00446">
    <property type="entry name" value="GrpE"/>
    <property type="match status" value="1"/>
</dbReference>
<evidence type="ECO:0000313" key="16">
    <source>
        <dbReference type="EMBL" id="PCC51572.1"/>
    </source>
</evidence>
<dbReference type="OrthoDB" id="5191115at2"/>
<evidence type="ECO:0000256" key="7">
    <source>
        <dbReference type="ARBA" id="ARBA00053401"/>
    </source>
</evidence>